<keyword evidence="2" id="KW-1185">Reference proteome</keyword>
<reference evidence="1" key="1">
    <citation type="journal article" date="2021" name="Genome Biol. Evol.">
        <title>A High-Quality Reference Genome for a Parasitic Bivalve with Doubly Uniparental Inheritance (Bivalvia: Unionida).</title>
        <authorList>
            <person name="Smith C.H."/>
        </authorList>
    </citation>
    <scope>NUCLEOTIDE SEQUENCE</scope>
    <source>
        <strain evidence="1">CHS0354</strain>
    </source>
</reference>
<gene>
    <name evidence="1" type="ORF">CHS0354_005849</name>
</gene>
<reference evidence="1" key="2">
    <citation type="journal article" date="2021" name="Genome Biol. Evol.">
        <title>Developing a high-quality reference genome for a parasitic bivalve with doubly uniparental inheritance (Bivalvia: Unionida).</title>
        <authorList>
            <person name="Smith C.H."/>
        </authorList>
    </citation>
    <scope>NUCLEOTIDE SEQUENCE</scope>
    <source>
        <strain evidence="1">CHS0354</strain>
        <tissue evidence="1">Mantle</tissue>
    </source>
</reference>
<name>A0AAE0T193_9BIVA</name>
<comment type="caution">
    <text evidence="1">The sequence shown here is derived from an EMBL/GenBank/DDBJ whole genome shotgun (WGS) entry which is preliminary data.</text>
</comment>
<dbReference type="AlphaFoldDB" id="A0AAE0T193"/>
<organism evidence="1 2">
    <name type="scientific">Potamilus streckersoni</name>
    <dbReference type="NCBI Taxonomy" id="2493646"/>
    <lineage>
        <taxon>Eukaryota</taxon>
        <taxon>Metazoa</taxon>
        <taxon>Spiralia</taxon>
        <taxon>Lophotrochozoa</taxon>
        <taxon>Mollusca</taxon>
        <taxon>Bivalvia</taxon>
        <taxon>Autobranchia</taxon>
        <taxon>Heteroconchia</taxon>
        <taxon>Palaeoheterodonta</taxon>
        <taxon>Unionida</taxon>
        <taxon>Unionoidea</taxon>
        <taxon>Unionidae</taxon>
        <taxon>Ambleminae</taxon>
        <taxon>Lampsilini</taxon>
        <taxon>Potamilus</taxon>
    </lineage>
</organism>
<sequence>MGQQFHEELFFFWVSKSPEKDHISWNLGVFFSSKESGFAGPLRILFLGQAVFFFQVPIYAGRISCIPEQRDSLRQAIGLCIPWDFLCPPLPPLGNIPLKYF</sequence>
<accession>A0AAE0T193</accession>
<dbReference type="EMBL" id="JAEAOA010000416">
    <property type="protein sequence ID" value="KAK3601942.1"/>
    <property type="molecule type" value="Genomic_DNA"/>
</dbReference>
<dbReference type="Proteomes" id="UP001195483">
    <property type="component" value="Unassembled WGS sequence"/>
</dbReference>
<protein>
    <submittedName>
        <fullName evidence="1">Uncharacterized protein</fullName>
    </submittedName>
</protein>
<evidence type="ECO:0000313" key="1">
    <source>
        <dbReference type="EMBL" id="KAK3601942.1"/>
    </source>
</evidence>
<reference evidence="1" key="3">
    <citation type="submission" date="2023-05" db="EMBL/GenBank/DDBJ databases">
        <authorList>
            <person name="Smith C.H."/>
        </authorList>
    </citation>
    <scope>NUCLEOTIDE SEQUENCE</scope>
    <source>
        <strain evidence="1">CHS0354</strain>
        <tissue evidence="1">Mantle</tissue>
    </source>
</reference>
<proteinExistence type="predicted"/>
<evidence type="ECO:0000313" key="2">
    <source>
        <dbReference type="Proteomes" id="UP001195483"/>
    </source>
</evidence>